<evidence type="ECO:0000256" key="1">
    <source>
        <dbReference type="ARBA" id="ARBA00009589"/>
    </source>
</evidence>
<keyword evidence="4" id="KW-1185">Reference proteome</keyword>
<dbReference type="RefSeq" id="WP_078807202.1">
    <property type="nucleotide sequence ID" value="NZ_FUXI01000012.1"/>
</dbReference>
<dbReference type="InterPro" id="IPR010708">
    <property type="entry name" value="5'(3')-deoxyribonucleotidase"/>
</dbReference>
<dbReference type="SFLD" id="SFLDG01146">
    <property type="entry name" value="C1.2.2"/>
    <property type="match status" value="1"/>
</dbReference>
<dbReference type="InterPro" id="IPR023214">
    <property type="entry name" value="HAD_sf"/>
</dbReference>
<reference evidence="3 4" key="1">
    <citation type="submission" date="2017-02" db="EMBL/GenBank/DDBJ databases">
        <authorList>
            <person name="Peterson S.W."/>
        </authorList>
    </citation>
    <scope>NUCLEOTIDE SEQUENCE [LARGE SCALE GENOMIC DNA]</scope>
    <source>
        <strain evidence="3 4">ATCC BAA-1030</strain>
    </source>
</reference>
<dbReference type="SFLD" id="SFLDG01126">
    <property type="entry name" value="C1.2:_Nucleotidase_Like"/>
    <property type="match status" value="1"/>
</dbReference>
<dbReference type="Pfam" id="PF06941">
    <property type="entry name" value="NT5C"/>
    <property type="match status" value="1"/>
</dbReference>
<proteinExistence type="inferred from homology"/>
<feature type="active site" description="Nucleophile" evidence="2">
    <location>
        <position position="6"/>
    </location>
</feature>
<dbReference type="SFLD" id="SFLDS00003">
    <property type="entry name" value="Haloacid_Dehalogenase"/>
    <property type="match status" value="1"/>
</dbReference>
<dbReference type="Gene3D" id="3.40.50.1000">
    <property type="entry name" value="HAD superfamily/HAD-like"/>
    <property type="match status" value="1"/>
</dbReference>
<organism evidence="3 4">
    <name type="scientific">Pilibacter termitis</name>
    <dbReference type="NCBI Taxonomy" id="263852"/>
    <lineage>
        <taxon>Bacteria</taxon>
        <taxon>Bacillati</taxon>
        <taxon>Bacillota</taxon>
        <taxon>Bacilli</taxon>
        <taxon>Lactobacillales</taxon>
        <taxon>Enterococcaceae</taxon>
        <taxon>Pilibacter</taxon>
    </lineage>
</organism>
<accession>A0A1T4N0U5</accession>
<sequence>MKIGIDMDEVLADFFLCDIQLHNQLFDEQLTKETLGNQYVDHKYPEKSKAMRMARNFPGHFLRFPPLPHSQEVVERLSERHELFIVSSAIMFPNSMVDKLSWLEKYFPVISKDRVVFTASKYLLDLDVLIDDHVRNFDGFKGVGILFSSPHNAEINYEMRCADWLEVEREILRLE</sequence>
<dbReference type="AlphaFoldDB" id="A0A1T4N0U5"/>
<dbReference type="InterPro" id="IPR036412">
    <property type="entry name" value="HAD-like_sf"/>
</dbReference>
<dbReference type="GO" id="GO:0009223">
    <property type="term" value="P:pyrimidine deoxyribonucleotide catabolic process"/>
    <property type="evidence" value="ECO:0007669"/>
    <property type="project" value="TreeGrafter"/>
</dbReference>
<dbReference type="Proteomes" id="UP000190328">
    <property type="component" value="Unassembled WGS sequence"/>
</dbReference>
<dbReference type="GO" id="GO:0008253">
    <property type="term" value="F:5'-nucleotidase activity"/>
    <property type="evidence" value="ECO:0007669"/>
    <property type="project" value="InterPro"/>
</dbReference>
<dbReference type="EMBL" id="FUXI01000012">
    <property type="protein sequence ID" value="SJZ72528.1"/>
    <property type="molecule type" value="Genomic_DNA"/>
</dbReference>
<name>A0A1T4N0U5_9ENTE</name>
<feature type="active site" description="Proton donor" evidence="2">
    <location>
        <position position="8"/>
    </location>
</feature>
<dbReference type="OrthoDB" id="278110at2"/>
<dbReference type="PANTHER" id="PTHR16504">
    <property type="entry name" value="5'(3')-DEOXYRIBONUCLEOTIDASE"/>
    <property type="match status" value="1"/>
</dbReference>
<protein>
    <submittedName>
        <fullName evidence="3">5'(3')-deoxyribonucleotidase</fullName>
    </submittedName>
</protein>
<gene>
    <name evidence="3" type="ORF">SAMN02745116_01269</name>
</gene>
<dbReference type="Gene3D" id="1.10.40.40">
    <property type="entry name" value="Deoxyribonucleotidase, domain 2"/>
    <property type="match status" value="1"/>
</dbReference>
<evidence type="ECO:0000313" key="3">
    <source>
        <dbReference type="EMBL" id="SJZ72528.1"/>
    </source>
</evidence>
<comment type="similarity">
    <text evidence="1">Belongs to the 5'(3')-deoxyribonucleotidase family.</text>
</comment>
<dbReference type="STRING" id="263852.SAMN02745116_01269"/>
<dbReference type="PANTHER" id="PTHR16504:SF4">
    <property type="entry name" value="5'(3')-DEOXYRIBONUCLEOTIDASE"/>
    <property type="match status" value="1"/>
</dbReference>
<evidence type="ECO:0000256" key="2">
    <source>
        <dbReference type="PIRSR" id="PIRSR610708-1"/>
    </source>
</evidence>
<evidence type="ECO:0000313" key="4">
    <source>
        <dbReference type="Proteomes" id="UP000190328"/>
    </source>
</evidence>
<dbReference type="SUPFAM" id="SSF56784">
    <property type="entry name" value="HAD-like"/>
    <property type="match status" value="1"/>
</dbReference>